<feature type="compositionally biased region" description="Gly residues" evidence="1">
    <location>
        <begin position="82"/>
        <end position="97"/>
    </location>
</feature>
<dbReference type="Proteomes" id="UP000747110">
    <property type="component" value="Unassembled WGS sequence"/>
</dbReference>
<sequence length="117" mass="12236">MSAAEDLRAAPAGQTAQHAHQGHGSQQRTHHTAQQRPPANIPLKHLPPEALLHSTDRNKRRYTHQIRTAIPGGHESQRHRCGGGAVECGAGNSGGGPRVDANRRNSSGGSGGSFSCG</sequence>
<evidence type="ECO:0000313" key="2">
    <source>
        <dbReference type="EMBL" id="GIL88444.1"/>
    </source>
</evidence>
<protein>
    <submittedName>
        <fullName evidence="2">Uncharacterized protein</fullName>
    </submittedName>
</protein>
<evidence type="ECO:0000256" key="1">
    <source>
        <dbReference type="SAM" id="MobiDB-lite"/>
    </source>
</evidence>
<accession>A0A8J4FXN1</accession>
<keyword evidence="3" id="KW-1185">Reference proteome</keyword>
<comment type="caution">
    <text evidence="2">The sequence shown here is derived from an EMBL/GenBank/DDBJ whole genome shotgun (WGS) entry which is preliminary data.</text>
</comment>
<feature type="non-terminal residue" evidence="2">
    <location>
        <position position="117"/>
    </location>
</feature>
<reference evidence="2" key="1">
    <citation type="journal article" date="2021" name="Proc. Natl. Acad. Sci. U.S.A.">
        <title>Three genomes in the algal genus Volvox reveal the fate of a haploid sex-determining region after a transition to homothallism.</title>
        <authorList>
            <person name="Yamamoto K."/>
            <person name="Hamaji T."/>
            <person name="Kawai-Toyooka H."/>
            <person name="Matsuzaki R."/>
            <person name="Takahashi F."/>
            <person name="Nishimura Y."/>
            <person name="Kawachi M."/>
            <person name="Noguchi H."/>
            <person name="Minakuchi Y."/>
            <person name="Umen J.G."/>
            <person name="Toyoda A."/>
            <person name="Nozaki H."/>
        </authorList>
    </citation>
    <scope>NUCLEOTIDE SEQUENCE</scope>
    <source>
        <strain evidence="2">NIES-3786</strain>
    </source>
</reference>
<evidence type="ECO:0000313" key="3">
    <source>
        <dbReference type="Proteomes" id="UP000747110"/>
    </source>
</evidence>
<proteinExistence type="predicted"/>
<organism evidence="2 3">
    <name type="scientific">Volvox reticuliferus</name>
    <dbReference type="NCBI Taxonomy" id="1737510"/>
    <lineage>
        <taxon>Eukaryota</taxon>
        <taxon>Viridiplantae</taxon>
        <taxon>Chlorophyta</taxon>
        <taxon>core chlorophytes</taxon>
        <taxon>Chlorophyceae</taxon>
        <taxon>CS clade</taxon>
        <taxon>Chlamydomonadales</taxon>
        <taxon>Volvocaceae</taxon>
        <taxon>Volvox</taxon>
    </lineage>
</organism>
<dbReference type="AlphaFoldDB" id="A0A8J4FXN1"/>
<name>A0A8J4FXN1_9CHLO</name>
<feature type="region of interest" description="Disordered" evidence="1">
    <location>
        <begin position="1"/>
        <end position="117"/>
    </location>
</feature>
<feature type="compositionally biased region" description="Gly residues" evidence="1">
    <location>
        <begin position="108"/>
        <end position="117"/>
    </location>
</feature>
<feature type="compositionally biased region" description="Low complexity" evidence="1">
    <location>
        <begin position="9"/>
        <end position="27"/>
    </location>
</feature>
<dbReference type="EMBL" id="BNCP01000045">
    <property type="protein sequence ID" value="GIL88444.1"/>
    <property type="molecule type" value="Genomic_DNA"/>
</dbReference>
<gene>
    <name evidence="2" type="ORF">Vretifemale_16405</name>
</gene>